<protein>
    <submittedName>
        <fullName evidence="3">Uncharacterized protein</fullName>
    </submittedName>
</protein>
<dbReference type="AlphaFoldDB" id="A0A8S9N9T4"/>
<dbReference type="Proteomes" id="UP000712600">
    <property type="component" value="Unassembled WGS sequence"/>
</dbReference>
<reference evidence="3" key="1">
    <citation type="submission" date="2019-12" db="EMBL/GenBank/DDBJ databases">
        <title>Genome sequencing and annotation of Brassica cretica.</title>
        <authorList>
            <person name="Studholme D.J."/>
            <person name="Sarris P."/>
        </authorList>
    </citation>
    <scope>NUCLEOTIDE SEQUENCE</scope>
    <source>
        <strain evidence="3">PFS-109/04</strain>
        <tissue evidence="3">Leaf</tissue>
    </source>
</reference>
<accession>A0A8S9N9T4</accession>
<comment type="caution">
    <text evidence="3">The sequence shown here is derived from an EMBL/GenBank/DDBJ whole genome shotgun (WGS) entry which is preliminary data.</text>
</comment>
<dbReference type="EMBL" id="QGKX02001621">
    <property type="protein sequence ID" value="KAF3500990.1"/>
    <property type="molecule type" value="Genomic_DNA"/>
</dbReference>
<feature type="transmembrane region" description="Helical" evidence="2">
    <location>
        <begin position="6"/>
        <end position="25"/>
    </location>
</feature>
<organism evidence="3 4">
    <name type="scientific">Brassica cretica</name>
    <name type="common">Mustard</name>
    <dbReference type="NCBI Taxonomy" id="69181"/>
    <lineage>
        <taxon>Eukaryota</taxon>
        <taxon>Viridiplantae</taxon>
        <taxon>Streptophyta</taxon>
        <taxon>Embryophyta</taxon>
        <taxon>Tracheophyta</taxon>
        <taxon>Spermatophyta</taxon>
        <taxon>Magnoliopsida</taxon>
        <taxon>eudicotyledons</taxon>
        <taxon>Gunneridae</taxon>
        <taxon>Pentapetalae</taxon>
        <taxon>rosids</taxon>
        <taxon>malvids</taxon>
        <taxon>Brassicales</taxon>
        <taxon>Brassicaceae</taxon>
        <taxon>Brassiceae</taxon>
        <taxon>Brassica</taxon>
    </lineage>
</organism>
<evidence type="ECO:0000313" key="4">
    <source>
        <dbReference type="Proteomes" id="UP000712600"/>
    </source>
</evidence>
<keyword evidence="2" id="KW-0472">Membrane</keyword>
<gene>
    <name evidence="3" type="ORF">F2Q69_00042235</name>
</gene>
<name>A0A8S9N9T4_BRACR</name>
<keyword evidence="2" id="KW-1133">Transmembrane helix</keyword>
<sequence>MDFHSGLRTGLLIAFSYLMLLKAIINVGMTLRRAFMEPGGSWACSPKEPGDWMHFHPETRRLDGLSSRNPEVEWTFVLEPRGWMDFQGNLLVYLFDSKSPPSVSSNASSIYLWGDLKTEPDVLGSWAWSIGMHHIPPSVDKLLVIFSQEIACLFDGHGDSIAGSWDLTEPWFCFITQRGPGGRLGTWRFLQTMRSYLGPRGRVRTRRSFGNPEVPSDPEDEMLPHGGDWSELAGSLMENSCSYTRPQSRQDFSLHFLRVSESCGGVYGSGPKNSERENLGEAED</sequence>
<feature type="compositionally biased region" description="Basic and acidic residues" evidence="1">
    <location>
        <begin position="273"/>
        <end position="284"/>
    </location>
</feature>
<keyword evidence="2" id="KW-0812">Transmembrane</keyword>
<evidence type="ECO:0000256" key="2">
    <source>
        <dbReference type="SAM" id="Phobius"/>
    </source>
</evidence>
<evidence type="ECO:0000313" key="3">
    <source>
        <dbReference type="EMBL" id="KAF3500990.1"/>
    </source>
</evidence>
<feature type="region of interest" description="Disordered" evidence="1">
    <location>
        <begin position="263"/>
        <end position="284"/>
    </location>
</feature>
<proteinExistence type="predicted"/>
<evidence type="ECO:0000256" key="1">
    <source>
        <dbReference type="SAM" id="MobiDB-lite"/>
    </source>
</evidence>